<evidence type="ECO:0000313" key="2">
    <source>
        <dbReference type="EMBL" id="OAT15994.1"/>
    </source>
</evidence>
<dbReference type="Pfam" id="PF01526">
    <property type="entry name" value="DDE_Tnp_Tn3"/>
    <property type="match status" value="1"/>
</dbReference>
<dbReference type="GO" id="GO:0004803">
    <property type="term" value="F:transposase activity"/>
    <property type="evidence" value="ECO:0007669"/>
    <property type="project" value="InterPro"/>
</dbReference>
<dbReference type="Proteomes" id="UP000078504">
    <property type="component" value="Unassembled WGS sequence"/>
</dbReference>
<dbReference type="EMBL" id="LXEP01000064">
    <property type="protein sequence ID" value="OAT15994.1"/>
    <property type="molecule type" value="Genomic_DNA"/>
</dbReference>
<feature type="domain" description="Tn3 transposase DDE" evidence="1">
    <location>
        <begin position="3"/>
        <end position="78"/>
    </location>
</feature>
<comment type="caution">
    <text evidence="2">The sequence shown here is derived from an EMBL/GenBank/DDBJ whole genome shotgun (WGS) entry which is preliminary data.</text>
</comment>
<sequence length="96" mass="10903">MICSSWQPKYFGRGKGMVAYALLFNHIPINGYLIGSNDYEGHHVLDIWYRNTSEVKPTAITGDMHSINKANFALHYSLVPRNTRNPVAQGDCRFCL</sequence>
<accession>A0A1B7HK24</accession>
<dbReference type="PATRIC" id="fig|1354253.4.peg.4856"/>
<dbReference type="InterPro" id="IPR002513">
    <property type="entry name" value="Tn3_Tnp_DDE_dom"/>
</dbReference>
<evidence type="ECO:0000313" key="3">
    <source>
        <dbReference type="Proteomes" id="UP000078504"/>
    </source>
</evidence>
<dbReference type="GO" id="GO:0006313">
    <property type="term" value="P:DNA transposition"/>
    <property type="evidence" value="ECO:0007669"/>
    <property type="project" value="InterPro"/>
</dbReference>
<proteinExistence type="predicted"/>
<gene>
    <name evidence="2" type="ORF">M977_04678</name>
</gene>
<reference evidence="2 3" key="1">
    <citation type="submission" date="2016-04" db="EMBL/GenBank/DDBJ databases">
        <title>ATOL: Assembling a taxonomically balanced genome-scale reconstruction of the evolutionary history of the Enterobacteriaceae.</title>
        <authorList>
            <person name="Plunkett G.III."/>
            <person name="Neeno-Eckwall E.C."/>
            <person name="Glasner J.D."/>
            <person name="Perna N.T."/>
        </authorList>
    </citation>
    <scope>NUCLEOTIDE SEQUENCE [LARGE SCALE GENOMIC DNA]</scope>
    <source>
        <strain evidence="2 3">ATCC 51604</strain>
    </source>
</reference>
<organism evidence="2 3">
    <name type="scientific">Buttiauxella gaviniae ATCC 51604</name>
    <dbReference type="NCBI Taxonomy" id="1354253"/>
    <lineage>
        <taxon>Bacteria</taxon>
        <taxon>Pseudomonadati</taxon>
        <taxon>Pseudomonadota</taxon>
        <taxon>Gammaproteobacteria</taxon>
        <taxon>Enterobacterales</taxon>
        <taxon>Enterobacteriaceae</taxon>
        <taxon>Buttiauxella</taxon>
    </lineage>
</organism>
<name>A0A1B7HK24_9ENTR</name>
<protein>
    <submittedName>
        <fullName evidence="2">Transposase</fullName>
    </submittedName>
</protein>
<dbReference type="AlphaFoldDB" id="A0A1B7HK24"/>
<evidence type="ECO:0000259" key="1">
    <source>
        <dbReference type="Pfam" id="PF01526"/>
    </source>
</evidence>